<keyword evidence="4" id="KW-1185">Reference proteome</keyword>
<evidence type="ECO:0000313" key="3">
    <source>
        <dbReference type="EMBL" id="GKT20871.1"/>
    </source>
</evidence>
<protein>
    <submittedName>
        <fullName evidence="3">Origin recognition complex subunit 4 like protein</fullName>
    </submittedName>
</protein>
<feature type="region of interest" description="Disordered" evidence="1">
    <location>
        <begin position="235"/>
        <end position="272"/>
    </location>
</feature>
<evidence type="ECO:0000256" key="1">
    <source>
        <dbReference type="SAM" id="MobiDB-lite"/>
    </source>
</evidence>
<gene>
    <name evidence="3" type="ORF">ADUPG1_011777</name>
</gene>
<dbReference type="InterPro" id="IPR049945">
    <property type="entry name" value="AAA_22"/>
</dbReference>
<dbReference type="Gene3D" id="3.40.50.300">
    <property type="entry name" value="P-loop containing nucleotide triphosphate hydrolases"/>
    <property type="match status" value="1"/>
</dbReference>
<comment type="caution">
    <text evidence="3">The sequence shown here is derived from an EMBL/GenBank/DDBJ whole genome shotgun (WGS) entry which is preliminary data.</text>
</comment>
<dbReference type="SUPFAM" id="SSF52540">
    <property type="entry name" value="P-loop containing nucleoside triphosphate hydrolases"/>
    <property type="match status" value="1"/>
</dbReference>
<dbReference type="InterPro" id="IPR027417">
    <property type="entry name" value="P-loop_NTPase"/>
</dbReference>
<feature type="compositionally biased region" description="Basic residues" evidence="1">
    <location>
        <begin position="372"/>
        <end position="383"/>
    </location>
</feature>
<accession>A0ABQ5K0F8</accession>
<name>A0ABQ5K0F8_9EUKA</name>
<evidence type="ECO:0000259" key="2">
    <source>
        <dbReference type="Pfam" id="PF13401"/>
    </source>
</evidence>
<dbReference type="InterPro" id="IPR016527">
    <property type="entry name" value="ORC4"/>
</dbReference>
<evidence type="ECO:0000313" key="4">
    <source>
        <dbReference type="Proteomes" id="UP001057375"/>
    </source>
</evidence>
<feature type="region of interest" description="Disordered" evidence="1">
    <location>
        <begin position="369"/>
        <end position="396"/>
    </location>
</feature>
<feature type="domain" description="ORC1/DEAH AAA+ ATPase" evidence="2">
    <location>
        <begin position="47"/>
        <end position="150"/>
    </location>
</feature>
<dbReference type="PANTHER" id="PTHR12087:SF0">
    <property type="entry name" value="ORIGIN RECOGNITION COMPLEX SUBUNIT 4"/>
    <property type="match status" value="1"/>
</dbReference>
<dbReference type="EMBL" id="BQXS01012273">
    <property type="protein sequence ID" value="GKT20871.1"/>
    <property type="molecule type" value="Genomic_DNA"/>
</dbReference>
<proteinExistence type="predicted"/>
<feature type="compositionally biased region" description="Basic and acidic residues" evidence="1">
    <location>
        <begin position="249"/>
        <end position="268"/>
    </location>
</feature>
<organism evidence="3 4">
    <name type="scientific">Aduncisulcus paluster</name>
    <dbReference type="NCBI Taxonomy" id="2918883"/>
    <lineage>
        <taxon>Eukaryota</taxon>
        <taxon>Metamonada</taxon>
        <taxon>Carpediemonas-like organisms</taxon>
        <taxon>Aduncisulcus</taxon>
    </lineage>
</organism>
<feature type="compositionally biased region" description="Polar residues" evidence="1">
    <location>
        <begin position="237"/>
        <end position="248"/>
    </location>
</feature>
<reference evidence="3" key="1">
    <citation type="submission" date="2022-03" db="EMBL/GenBank/DDBJ databases">
        <title>Draft genome sequence of Aduncisulcus paluster, a free-living microaerophilic Fornicata.</title>
        <authorList>
            <person name="Yuyama I."/>
            <person name="Kume K."/>
            <person name="Tamura T."/>
            <person name="Inagaki Y."/>
            <person name="Hashimoto T."/>
        </authorList>
    </citation>
    <scope>NUCLEOTIDE SEQUENCE</scope>
    <source>
        <strain evidence="3">NY0171</strain>
    </source>
</reference>
<dbReference type="Pfam" id="PF13401">
    <property type="entry name" value="AAA_22"/>
    <property type="match status" value="1"/>
</dbReference>
<dbReference type="Proteomes" id="UP001057375">
    <property type="component" value="Unassembled WGS sequence"/>
</dbReference>
<dbReference type="PANTHER" id="PTHR12087">
    <property type="entry name" value="ORIGIN RECOGNITION COMPLEX SUBUNIT 4"/>
    <property type="match status" value="1"/>
</dbReference>
<sequence>MIFDVIETVISRKLSTSYFPQTLYGLDEAFSKARNLFQSVIVDHKSTSFKIIGPSGSGKTAIIEHALRTTHILFPDSPFLVCRIPCDNKSITPNIAMRNICEICGCSVSPSTSDTMLRSILQAALLDKNAIPLIIILDSFDYLSKTSTGQYFAYELVNMLHDPSIMACVVAVCENTMISDELERRTESRFTGRPILTIPKFDIDKSDISSSKDSASDYALSIIPDYDSIPLKRHHSSTIPSDSIQPLTKESERDGGETNNSDHDDEKYSLGLPSSEMTLSSSELFSLRIGCPALVSRCLLTKTECAIILQKCMADVKSVGDTFSSKRRSSKTIETAIETLFSCWNASICDFFGVSHQVYQPHILISSESSKKSNRGSKKKGKGGSRGTRSSSKKCPFSTNRVEYTTSGSIMDEIVVKLSTKTPLASGVELLCQFCEVGEESVGKFLHLGGCFVRKIFSSLRHHIVLGPIIDTAVCASEHDRCSELKFLLERNDSIPTLFSPSVLLSSLSSAIVSLTSFPPSSISSLLFHLSSFQLIVLIVVCKLEYGPILLQEAASPLSTSIFGNEKDQYTPSLGSFHSSHHSIGSPLISTVISQIGLVLSTIQGIHVESKIYQGKKDEMPPKWCSEALILTTIEELVDLGFLVGNIEERRMDQKIRELEGSKQIGSVKSRNSISSILPPQVLAQYLSHDKNRPHWMTIVGE</sequence>